<organism evidence="1 2">
    <name type="scientific">Canavalia gladiata</name>
    <name type="common">Sword bean</name>
    <name type="synonym">Dolichos gladiatus</name>
    <dbReference type="NCBI Taxonomy" id="3824"/>
    <lineage>
        <taxon>Eukaryota</taxon>
        <taxon>Viridiplantae</taxon>
        <taxon>Streptophyta</taxon>
        <taxon>Embryophyta</taxon>
        <taxon>Tracheophyta</taxon>
        <taxon>Spermatophyta</taxon>
        <taxon>Magnoliopsida</taxon>
        <taxon>eudicotyledons</taxon>
        <taxon>Gunneridae</taxon>
        <taxon>Pentapetalae</taxon>
        <taxon>rosids</taxon>
        <taxon>fabids</taxon>
        <taxon>Fabales</taxon>
        <taxon>Fabaceae</taxon>
        <taxon>Papilionoideae</taxon>
        <taxon>50 kb inversion clade</taxon>
        <taxon>NPAAA clade</taxon>
        <taxon>indigoferoid/millettioid clade</taxon>
        <taxon>Phaseoleae</taxon>
        <taxon>Canavalia</taxon>
    </lineage>
</organism>
<proteinExistence type="predicted"/>
<accession>A0AAN9JY97</accession>
<dbReference type="EMBL" id="JAYMYQ010000011">
    <property type="protein sequence ID" value="KAK7306361.1"/>
    <property type="molecule type" value="Genomic_DNA"/>
</dbReference>
<keyword evidence="2" id="KW-1185">Reference proteome</keyword>
<name>A0AAN9JY97_CANGL</name>
<evidence type="ECO:0000313" key="1">
    <source>
        <dbReference type="EMBL" id="KAK7306361.1"/>
    </source>
</evidence>
<comment type="caution">
    <text evidence="1">The sequence shown here is derived from an EMBL/GenBank/DDBJ whole genome shotgun (WGS) entry which is preliminary data.</text>
</comment>
<reference evidence="1 2" key="1">
    <citation type="submission" date="2024-01" db="EMBL/GenBank/DDBJ databases">
        <title>The genomes of 5 underutilized Papilionoideae crops provide insights into root nodulation and disease resistanc.</title>
        <authorList>
            <person name="Jiang F."/>
        </authorList>
    </citation>
    <scope>NUCLEOTIDE SEQUENCE [LARGE SCALE GENOMIC DNA]</scope>
    <source>
        <strain evidence="1">LVBAO_FW01</strain>
        <tissue evidence="1">Leaves</tissue>
    </source>
</reference>
<sequence length="73" mass="8236">MPSPWSVNLVGVADDKGKFIAYAKWIGEVLCPSKHLRWKHLMIRFVQACGLQRTLTVKVNVVKNSNGKSRLVD</sequence>
<dbReference type="Proteomes" id="UP001367508">
    <property type="component" value="Unassembled WGS sequence"/>
</dbReference>
<gene>
    <name evidence="1" type="ORF">VNO77_44294</name>
</gene>
<evidence type="ECO:0000313" key="2">
    <source>
        <dbReference type="Proteomes" id="UP001367508"/>
    </source>
</evidence>
<protein>
    <submittedName>
        <fullName evidence="1">Uncharacterized protein</fullName>
    </submittedName>
</protein>
<dbReference type="AlphaFoldDB" id="A0AAN9JY97"/>